<feature type="compositionally biased region" description="Polar residues" evidence="8">
    <location>
        <begin position="92"/>
        <end position="101"/>
    </location>
</feature>
<dbReference type="STRING" id="1442371.A0A0D2GZ94"/>
<name>A0A0D2GZ94_9EURO</name>
<keyword evidence="5" id="KW-0949">S-adenosyl-L-methionine</keyword>
<dbReference type="GO" id="GO:0008270">
    <property type="term" value="F:zinc ion binding"/>
    <property type="evidence" value="ECO:0007669"/>
    <property type="project" value="InterPro"/>
</dbReference>
<dbReference type="SMART" id="SM00317">
    <property type="entry name" value="SET"/>
    <property type="match status" value="1"/>
</dbReference>
<evidence type="ECO:0000256" key="4">
    <source>
        <dbReference type="ARBA" id="ARBA00022679"/>
    </source>
</evidence>
<dbReference type="GO" id="GO:0005694">
    <property type="term" value="C:chromosome"/>
    <property type="evidence" value="ECO:0007669"/>
    <property type="project" value="UniProtKB-SubCell"/>
</dbReference>
<evidence type="ECO:0000313" key="13">
    <source>
        <dbReference type="Proteomes" id="UP000053411"/>
    </source>
</evidence>
<dbReference type="Gene3D" id="2.170.270.10">
    <property type="entry name" value="SET domain"/>
    <property type="match status" value="1"/>
</dbReference>
<keyword evidence="6" id="KW-0479">Metal-binding</keyword>
<dbReference type="InterPro" id="IPR046341">
    <property type="entry name" value="SET_dom_sf"/>
</dbReference>
<evidence type="ECO:0000256" key="5">
    <source>
        <dbReference type="ARBA" id="ARBA00022691"/>
    </source>
</evidence>
<feature type="region of interest" description="Disordered" evidence="8">
    <location>
        <begin position="1"/>
        <end position="191"/>
    </location>
</feature>
<evidence type="ECO:0000256" key="2">
    <source>
        <dbReference type="ARBA" id="ARBA00022454"/>
    </source>
</evidence>
<feature type="domain" description="Pre-SET" evidence="10">
    <location>
        <begin position="427"/>
        <end position="505"/>
    </location>
</feature>
<feature type="domain" description="SET" evidence="9">
    <location>
        <begin position="508"/>
        <end position="635"/>
    </location>
</feature>
<dbReference type="PROSITE" id="PS50867">
    <property type="entry name" value="PRE_SET"/>
    <property type="match status" value="1"/>
</dbReference>
<dbReference type="SMART" id="SM00468">
    <property type="entry name" value="PreSET"/>
    <property type="match status" value="1"/>
</dbReference>
<dbReference type="InterPro" id="IPR003616">
    <property type="entry name" value="Post-SET_dom"/>
</dbReference>
<dbReference type="SUPFAM" id="SSF82199">
    <property type="entry name" value="SET domain"/>
    <property type="match status" value="1"/>
</dbReference>
<evidence type="ECO:0000259" key="9">
    <source>
        <dbReference type="PROSITE" id="PS50280"/>
    </source>
</evidence>
<gene>
    <name evidence="12" type="ORF">Z520_09540</name>
</gene>
<reference evidence="12 13" key="1">
    <citation type="submission" date="2015-01" db="EMBL/GenBank/DDBJ databases">
        <title>The Genome Sequence of Fonsecaea multimorphosa CBS 102226.</title>
        <authorList>
            <consortium name="The Broad Institute Genomics Platform"/>
            <person name="Cuomo C."/>
            <person name="de Hoog S."/>
            <person name="Gorbushina A."/>
            <person name="Stielow B."/>
            <person name="Teixiera M."/>
            <person name="Abouelleil A."/>
            <person name="Chapman S.B."/>
            <person name="Priest M."/>
            <person name="Young S.K."/>
            <person name="Wortman J."/>
            <person name="Nusbaum C."/>
            <person name="Birren B."/>
        </authorList>
    </citation>
    <scope>NUCLEOTIDE SEQUENCE [LARGE SCALE GENOMIC DNA]</scope>
    <source>
        <strain evidence="12 13">CBS 102226</strain>
    </source>
</reference>
<dbReference type="InterPro" id="IPR050973">
    <property type="entry name" value="H3K9_Histone-Lys_N-MTase"/>
</dbReference>
<dbReference type="PANTHER" id="PTHR46223:SF3">
    <property type="entry name" value="HISTONE-LYSINE N-METHYLTRANSFERASE SET-23"/>
    <property type="match status" value="1"/>
</dbReference>
<feature type="compositionally biased region" description="Polar residues" evidence="8">
    <location>
        <begin position="178"/>
        <end position="187"/>
    </location>
</feature>
<keyword evidence="2" id="KW-0158">Chromosome</keyword>
<feature type="compositionally biased region" description="Low complexity" evidence="8">
    <location>
        <begin position="79"/>
        <end position="91"/>
    </location>
</feature>
<dbReference type="VEuPathDB" id="FungiDB:Z520_09540"/>
<dbReference type="GO" id="GO:0032259">
    <property type="term" value="P:methylation"/>
    <property type="evidence" value="ECO:0007669"/>
    <property type="project" value="UniProtKB-KW"/>
</dbReference>
<sequence length="678" mass="75985">MAVRLQGALGRKRSFDQTRDQVTRSGTLVIELSDSEDDTPSVPLSKRQKSHTPAADEPEPRRVLLQSRPLSENAKTRHATPPASASSRAPTQNGATSTPSRSPWKKLSRYSLSNGTFIDLRSDSPTISDTSGPEPKTTSLPTRTSVRPESRASSTFDQMKAAGSTTVKTPSRSESRARATQQRQNNFDGARHMPQSWRDLFVKSEEAARPVNTKGNDTISRHDRAGQGFPSNNLSIEIPRPIPDSQVASTQQGHKRLPTVEVVNDSQRKELLRQFQASSKSKAQLANEKNAVLTQLKQSTKIAYEKPELVEQYFGTTGFSAVFSVDEGLEFMRSAASKKSKKTNRSGIKLEIESLSTSFDQLRLTKSPIHPARAARDILISRFEEQSNPPLTFSNDINNRRLPGKFQFIDHYIISSKIKMAPPSTNSGCDCSSCTLSTCKCLTKEVEGGEIQVETYVRRPDGIVVLSDDYITRSLREGEVRHEITECNEHCGCGDDCWNRVVCKGRTVPLELFQTEKCGFGLRSSKDIVKGQFIERYLGEVITGAELELREDVAEDHQASYVYMLDWFGKIGHKDPYHVDGEYFGSAMRFVNHSCSPNTLCIPVQTHRKDKRVYDLAFFAIKDIKAGVEIRISYKNDGDPDDEHTSEDLVKCQCGEDNCRGILWRPGVKTRRRRRRQE</sequence>
<comment type="subcellular location">
    <subcellularLocation>
        <location evidence="1">Chromosome</location>
    </subcellularLocation>
</comment>
<dbReference type="GeneID" id="27715286"/>
<keyword evidence="7" id="KW-0862">Zinc</keyword>
<dbReference type="OrthoDB" id="308383at2759"/>
<dbReference type="EMBL" id="KN848085">
    <property type="protein sequence ID" value="KIX94850.1"/>
    <property type="molecule type" value="Genomic_DNA"/>
</dbReference>
<proteinExistence type="predicted"/>
<evidence type="ECO:0000256" key="1">
    <source>
        <dbReference type="ARBA" id="ARBA00004286"/>
    </source>
</evidence>
<evidence type="ECO:0000256" key="7">
    <source>
        <dbReference type="ARBA" id="ARBA00022833"/>
    </source>
</evidence>
<dbReference type="Pfam" id="PF00856">
    <property type="entry name" value="SET"/>
    <property type="match status" value="1"/>
</dbReference>
<feature type="domain" description="Post-SET" evidence="11">
    <location>
        <begin position="648"/>
        <end position="664"/>
    </location>
</feature>
<dbReference type="PROSITE" id="PS50868">
    <property type="entry name" value="POST_SET"/>
    <property type="match status" value="1"/>
</dbReference>
<keyword evidence="3" id="KW-0489">Methyltransferase</keyword>
<accession>A0A0D2GZ94</accession>
<dbReference type="GO" id="GO:0005634">
    <property type="term" value="C:nucleus"/>
    <property type="evidence" value="ECO:0007669"/>
    <property type="project" value="InterPro"/>
</dbReference>
<evidence type="ECO:0000313" key="12">
    <source>
        <dbReference type="EMBL" id="KIX94850.1"/>
    </source>
</evidence>
<evidence type="ECO:0000259" key="10">
    <source>
        <dbReference type="PROSITE" id="PS50867"/>
    </source>
</evidence>
<feature type="compositionally biased region" description="Basic and acidic residues" evidence="8">
    <location>
        <begin position="13"/>
        <end position="22"/>
    </location>
</feature>
<dbReference type="PROSITE" id="PS50280">
    <property type="entry name" value="SET"/>
    <property type="match status" value="1"/>
</dbReference>
<feature type="region of interest" description="Disordered" evidence="8">
    <location>
        <begin position="212"/>
        <end position="239"/>
    </location>
</feature>
<keyword evidence="4" id="KW-0808">Transferase</keyword>
<dbReference type="AlphaFoldDB" id="A0A0D2GZ94"/>
<evidence type="ECO:0008006" key="14">
    <source>
        <dbReference type="Google" id="ProtNLM"/>
    </source>
</evidence>
<organism evidence="12 13">
    <name type="scientific">Fonsecaea multimorphosa CBS 102226</name>
    <dbReference type="NCBI Taxonomy" id="1442371"/>
    <lineage>
        <taxon>Eukaryota</taxon>
        <taxon>Fungi</taxon>
        <taxon>Dikarya</taxon>
        <taxon>Ascomycota</taxon>
        <taxon>Pezizomycotina</taxon>
        <taxon>Eurotiomycetes</taxon>
        <taxon>Chaetothyriomycetidae</taxon>
        <taxon>Chaetothyriales</taxon>
        <taxon>Herpotrichiellaceae</taxon>
        <taxon>Fonsecaea</taxon>
    </lineage>
</organism>
<feature type="compositionally biased region" description="Polar residues" evidence="8">
    <location>
        <begin position="123"/>
        <end position="170"/>
    </location>
</feature>
<keyword evidence="13" id="KW-1185">Reference proteome</keyword>
<dbReference type="PANTHER" id="PTHR46223">
    <property type="entry name" value="HISTONE-LYSINE N-METHYLTRANSFERASE SUV39H"/>
    <property type="match status" value="1"/>
</dbReference>
<dbReference type="Pfam" id="PF05033">
    <property type="entry name" value="Pre-SET"/>
    <property type="match status" value="1"/>
</dbReference>
<evidence type="ECO:0000256" key="6">
    <source>
        <dbReference type="ARBA" id="ARBA00022723"/>
    </source>
</evidence>
<protein>
    <recommendedName>
        <fullName evidence="14">Histone-lysine N-methyltransferase</fullName>
    </recommendedName>
</protein>
<dbReference type="GO" id="GO:0042054">
    <property type="term" value="F:histone methyltransferase activity"/>
    <property type="evidence" value="ECO:0007669"/>
    <property type="project" value="InterPro"/>
</dbReference>
<evidence type="ECO:0000259" key="11">
    <source>
        <dbReference type="PROSITE" id="PS50868"/>
    </source>
</evidence>
<dbReference type="Proteomes" id="UP000053411">
    <property type="component" value="Unassembled WGS sequence"/>
</dbReference>
<evidence type="ECO:0000256" key="3">
    <source>
        <dbReference type="ARBA" id="ARBA00022603"/>
    </source>
</evidence>
<dbReference type="RefSeq" id="XP_016628973.1">
    <property type="nucleotide sequence ID" value="XM_016780034.1"/>
</dbReference>
<dbReference type="InterPro" id="IPR007728">
    <property type="entry name" value="Pre-SET_dom"/>
</dbReference>
<evidence type="ECO:0000256" key="8">
    <source>
        <dbReference type="SAM" id="MobiDB-lite"/>
    </source>
</evidence>
<dbReference type="InterPro" id="IPR001214">
    <property type="entry name" value="SET_dom"/>
</dbReference>